<dbReference type="Pfam" id="PF18856">
    <property type="entry name" value="baeRF_family12"/>
    <property type="match status" value="1"/>
</dbReference>
<sequence>MSVLTHGTWVLIADGEKALFLRNDLDAKNPDLNVVHIETQDNPADRDQGTGRPGRKADAGPGQKTALEETDWHQLAKERFADEIADILYREAHRGAFDRLVLVAPPSTLGDLRTRLHKTVSDKIVAELAKTLTKHPLDKIEDLLMKELETV</sequence>
<proteinExistence type="predicted"/>
<feature type="region of interest" description="Disordered" evidence="1">
    <location>
        <begin position="38"/>
        <end position="69"/>
    </location>
</feature>
<keyword evidence="3" id="KW-1185">Reference proteome</keyword>
<evidence type="ECO:0000313" key="2">
    <source>
        <dbReference type="EMBL" id="PTQ75181.1"/>
    </source>
</evidence>
<accession>A0A2T5HUD2</accession>
<dbReference type="Proteomes" id="UP000244077">
    <property type="component" value="Unassembled WGS sequence"/>
</dbReference>
<protein>
    <submittedName>
        <fullName evidence="2">Protein required for attachment to host cells</fullName>
    </submittedName>
</protein>
<dbReference type="RefSeq" id="WP_107815166.1">
    <property type="nucleotide sequence ID" value="NZ_QAOH01000002.1"/>
</dbReference>
<reference evidence="2 3" key="1">
    <citation type="submission" date="2018-04" db="EMBL/GenBank/DDBJ databases">
        <title>Genomic Encyclopedia of Archaeal and Bacterial Type Strains, Phase II (KMG-II): from individual species to whole genera.</title>
        <authorList>
            <person name="Goeker M."/>
        </authorList>
    </citation>
    <scope>NUCLEOTIDE SEQUENCE [LARGE SCALE GENOMIC DNA]</scope>
    <source>
        <strain evidence="2 3">DSM 100434</strain>
    </source>
</reference>
<dbReference type="InterPro" id="IPR041374">
    <property type="entry name" value="BaeRF_family12"/>
</dbReference>
<gene>
    <name evidence="2" type="ORF">C8N42_10297</name>
</gene>
<evidence type="ECO:0000313" key="3">
    <source>
        <dbReference type="Proteomes" id="UP000244077"/>
    </source>
</evidence>
<evidence type="ECO:0000256" key="1">
    <source>
        <dbReference type="SAM" id="MobiDB-lite"/>
    </source>
</evidence>
<dbReference type="EMBL" id="QAOH01000002">
    <property type="protein sequence ID" value="PTQ75181.1"/>
    <property type="molecule type" value="Genomic_DNA"/>
</dbReference>
<organism evidence="2 3">
    <name type="scientific">Celeribacter persicus</name>
    <dbReference type="NCBI Taxonomy" id="1651082"/>
    <lineage>
        <taxon>Bacteria</taxon>
        <taxon>Pseudomonadati</taxon>
        <taxon>Pseudomonadota</taxon>
        <taxon>Alphaproteobacteria</taxon>
        <taxon>Rhodobacterales</taxon>
        <taxon>Roseobacteraceae</taxon>
        <taxon>Celeribacter</taxon>
    </lineage>
</organism>
<dbReference type="AlphaFoldDB" id="A0A2T5HUD2"/>
<name>A0A2T5HUD2_9RHOB</name>
<comment type="caution">
    <text evidence="2">The sequence shown here is derived from an EMBL/GenBank/DDBJ whole genome shotgun (WGS) entry which is preliminary data.</text>
</comment>
<dbReference type="OrthoDB" id="9812459at2"/>